<dbReference type="AlphaFoldDB" id="A0A7R9QJR3"/>
<proteinExistence type="predicted"/>
<dbReference type="Proteomes" id="UP000728032">
    <property type="component" value="Unassembled WGS sequence"/>
</dbReference>
<dbReference type="EMBL" id="CAJPVJ010002718">
    <property type="protein sequence ID" value="CAG2166696.1"/>
    <property type="molecule type" value="Genomic_DNA"/>
</dbReference>
<feature type="non-terminal residue" evidence="1">
    <location>
        <position position="1"/>
    </location>
</feature>
<evidence type="ECO:0000313" key="1">
    <source>
        <dbReference type="EMBL" id="CAD7647365.1"/>
    </source>
</evidence>
<keyword evidence="2" id="KW-1185">Reference proteome</keyword>
<name>A0A7R9QJR3_9ACAR</name>
<organism evidence="1">
    <name type="scientific">Oppiella nova</name>
    <dbReference type="NCBI Taxonomy" id="334625"/>
    <lineage>
        <taxon>Eukaryota</taxon>
        <taxon>Metazoa</taxon>
        <taxon>Ecdysozoa</taxon>
        <taxon>Arthropoda</taxon>
        <taxon>Chelicerata</taxon>
        <taxon>Arachnida</taxon>
        <taxon>Acari</taxon>
        <taxon>Acariformes</taxon>
        <taxon>Sarcoptiformes</taxon>
        <taxon>Oribatida</taxon>
        <taxon>Brachypylina</taxon>
        <taxon>Oppioidea</taxon>
        <taxon>Oppiidae</taxon>
        <taxon>Oppiella</taxon>
    </lineage>
</organism>
<gene>
    <name evidence="1" type="ORF">ONB1V03_LOCUS6211</name>
</gene>
<reference evidence="1" key="1">
    <citation type="submission" date="2020-11" db="EMBL/GenBank/DDBJ databases">
        <authorList>
            <person name="Tran Van P."/>
        </authorList>
    </citation>
    <scope>NUCLEOTIDE SEQUENCE</scope>
</reference>
<evidence type="ECO:0000313" key="2">
    <source>
        <dbReference type="Proteomes" id="UP000728032"/>
    </source>
</evidence>
<protein>
    <submittedName>
        <fullName evidence="1">Uncharacterized protein</fullName>
    </submittedName>
</protein>
<dbReference type="EMBL" id="OC917543">
    <property type="protein sequence ID" value="CAD7647365.1"/>
    <property type="molecule type" value="Genomic_DNA"/>
</dbReference>
<sequence>MSWKSLIECNIVPQVMSDSPPNVCQVWDKCVESAHTSVCPLIGVNEMLFTDKGSASNNLSLITVFSRPPKPKLT</sequence>
<accession>A0A7R9QJR3</accession>